<feature type="domain" description="Sulfotransferase" evidence="6">
    <location>
        <begin position="152"/>
        <end position="394"/>
    </location>
</feature>
<keyword evidence="5" id="KW-1133">Transmembrane helix</keyword>
<dbReference type="GO" id="GO:0034198">
    <property type="term" value="P:cellular response to amino acid starvation"/>
    <property type="evidence" value="ECO:0007669"/>
    <property type="project" value="TreeGrafter"/>
</dbReference>
<evidence type="ECO:0000313" key="10">
    <source>
        <dbReference type="Proteomes" id="UP000663887"/>
    </source>
</evidence>
<evidence type="ECO:0000313" key="9">
    <source>
        <dbReference type="EMBL" id="CAF2060362.1"/>
    </source>
</evidence>
<evidence type="ECO:0000259" key="8">
    <source>
        <dbReference type="Pfam" id="PF21719"/>
    </source>
</evidence>
<dbReference type="PANTHER" id="PTHR16453:SF9">
    <property type="entry name" value="GATOR COMPLEX PROTEIN MIOS"/>
    <property type="match status" value="1"/>
</dbReference>
<protein>
    <recommendedName>
        <fullName evidence="11">WD repeat protein mio zinc-ribbon like domain-containing protein</fullName>
    </recommendedName>
</protein>
<evidence type="ECO:0000256" key="1">
    <source>
        <dbReference type="ARBA" id="ARBA00009713"/>
    </source>
</evidence>
<keyword evidence="3" id="KW-0677">Repeat</keyword>
<dbReference type="Gene3D" id="2.130.10.10">
    <property type="entry name" value="YVTN repeat-like/Quinoprotein amine dehydrogenase"/>
    <property type="match status" value="1"/>
</dbReference>
<sequence length="1346" mass="155143">MQFVLFPVRYSSNILIQHRFSLSSSKRNVFKSLFDHFQYARKAKQAAQQRGIDLSNLTAEQQIKFKPILRLKSAFRVVNVTMGLMAIIATSVWYKRRRKQIKSGKQIDDELKPIWMDLKYFKHKGAAIGNYLLPEQIVGKLNQVKNFQFNQSDCICASFPKSGTTLIQEIVYLIQTNFDYESAKGKDISDRYSFMEWPTVNLQQLSSNPTNKPRFFKTHLPPEFFNDTFKKTKVIYVYRNPKDVTVSLFHFLRSINIELTYSGPWNQFVQSFLIDEVYYAPWWRHLNDYHSLNDSIFCVAYEDLLTNFRPTVRRLAAYLGKEKELTEEQLDKLETWCSFESMKKNPKVNYNWFREWGFVNKSFSFLRKGEIGDWLNHFDAEQSKSCDKMVSTRLSSSIPQFNYGISLENQQRLYDLHTKQNQSQSCKKTEIHWSPNDRNQLAEIGAEIIIHTFDRPLSGESGKCVSGGTNKKTTSLNYPLHEKNNIKCCAWWPSQEYPYVFAIGQPNGRIMFENVKDRSDPLSQGRIVIDSKQGRSCVALCWNPKIPNLLLSGFDRYRSDNCLTIWDINHNGVSSPSSHQIGGIASSSSSTLDEYKRVDILMHNQQVWKPIFDYGMSEQCHSLAWFKPNERCFAACTTQHNTRNIKIYDPRASQPAVLSFSTKAPFNLCCDTNERYLAASIDKTIYVYDSRAHEKPVIVREEHEPIVKLAWSRTGSSQLGYCVRDSPKFLVLSVSKNNNHDNDTFVHRILQCPIQRYRIGLASFDWNYFDEHRLVLLSGKEYFDYVIPSKSNICYSPQNGLLWANDHEIHPSIISQDQNQIYSKVLFTYDLSNVQNDRRTIVSSQSAQNTELIRMDLKTMSKEIRSTIEQIQRWIKSTNINRDPSPFIGVLEALREAQSSSPSAPIKQSWPSMGHSTSTKTVFESSERQTVAQLCGWSNVDSKSVGYDRMSLLLEQDEYEKVAALYIFQMNVNRALEILNEGLQRGGKEELATLILALVGSIRATSTNNDDKALIDEFSSVTKLFHRPYVRAMFGFILTPDGQDLQYECVLDEQLDLNDKVAFAARYLNEQRLYDKLDKLAEESREKGDLQGILLTGLRQNGCELIQKYLDQTSDIRTAALLGIYVQEDVYQECPYVQEWIEGFRFLLDELQMWNERAEFDIYRSHATGTTPYRRHYFDRSTNGNQHFSCIFCQTPLEAHQATSNQTSTMMGLAGSTNTTPIPTTPMKVQNRGSQQTITSRSSASSSSAYPTPNSDMLMVCAKCRQVLPRCSICMMSLTTYIEDASYAYDPLIEKHTLMSSQWFTWCRLCRHGGHAEHVSNWFAMNKQCPIAKCLCRCTLIDGIFC</sequence>
<dbReference type="InterPro" id="IPR027417">
    <property type="entry name" value="P-loop_NTPase"/>
</dbReference>
<dbReference type="InterPro" id="IPR036322">
    <property type="entry name" value="WD40_repeat_dom_sf"/>
</dbReference>
<evidence type="ECO:0000259" key="6">
    <source>
        <dbReference type="Pfam" id="PF00685"/>
    </source>
</evidence>
<dbReference type="GO" id="GO:0008146">
    <property type="term" value="F:sulfotransferase activity"/>
    <property type="evidence" value="ECO:0007669"/>
    <property type="project" value="InterPro"/>
</dbReference>
<evidence type="ECO:0008006" key="11">
    <source>
        <dbReference type="Google" id="ProtNLM"/>
    </source>
</evidence>
<feature type="region of interest" description="Disordered" evidence="4">
    <location>
        <begin position="1219"/>
        <end position="1252"/>
    </location>
</feature>
<dbReference type="CDD" id="cd16691">
    <property type="entry name" value="mRING-H2-C3H3C2_Mio"/>
    <property type="match status" value="1"/>
</dbReference>
<gene>
    <name evidence="9" type="ORF">XDN619_LOCUS10467</name>
</gene>
<evidence type="ECO:0000259" key="7">
    <source>
        <dbReference type="Pfam" id="PF17034"/>
    </source>
</evidence>
<dbReference type="SUPFAM" id="SSF50978">
    <property type="entry name" value="WD40 repeat-like"/>
    <property type="match status" value="1"/>
</dbReference>
<proteinExistence type="inferred from homology"/>
<comment type="similarity">
    <text evidence="1">Belongs to the WD repeat mio family.</text>
</comment>
<dbReference type="Pfam" id="PF00685">
    <property type="entry name" value="Sulfotransfer_1"/>
    <property type="match status" value="1"/>
</dbReference>
<evidence type="ECO:0000256" key="3">
    <source>
        <dbReference type="ARBA" id="ARBA00022737"/>
    </source>
</evidence>
<dbReference type="InterPro" id="IPR037593">
    <property type="entry name" value="MIOS/Sea4"/>
</dbReference>
<feature type="domain" description="GATOR2 complex protein MIO zinc-ribbon like" evidence="7">
    <location>
        <begin position="1253"/>
        <end position="1339"/>
    </location>
</feature>
<dbReference type="Proteomes" id="UP000663887">
    <property type="component" value="Unassembled WGS sequence"/>
</dbReference>
<feature type="domain" description="MIOS-like alpha-solenoid" evidence="8">
    <location>
        <begin position="845"/>
        <end position="1067"/>
    </location>
</feature>
<feature type="transmembrane region" description="Helical" evidence="5">
    <location>
        <begin position="74"/>
        <end position="94"/>
    </location>
</feature>
<name>A0A816QCV6_9BILA</name>
<dbReference type="InterPro" id="IPR000863">
    <property type="entry name" value="Sulfotransferase_dom"/>
</dbReference>
<dbReference type="SUPFAM" id="SSF52540">
    <property type="entry name" value="P-loop containing nucleoside triphosphate hydrolases"/>
    <property type="match status" value="1"/>
</dbReference>
<dbReference type="Gene3D" id="3.40.50.300">
    <property type="entry name" value="P-loop containing nucleotide triphosphate hydrolases"/>
    <property type="match status" value="1"/>
</dbReference>
<dbReference type="InterPro" id="IPR049092">
    <property type="entry name" value="MIOS_a-sol"/>
</dbReference>
<dbReference type="InterPro" id="IPR015943">
    <property type="entry name" value="WD40/YVTN_repeat-like_dom_sf"/>
</dbReference>
<comment type="caution">
    <text evidence="9">The sequence shown here is derived from an EMBL/GenBank/DDBJ whole genome shotgun (WGS) entry which is preliminary data.</text>
</comment>
<accession>A0A816QCV6</accession>
<dbReference type="GO" id="GO:1904263">
    <property type="term" value="P:positive regulation of TORC1 signaling"/>
    <property type="evidence" value="ECO:0007669"/>
    <property type="project" value="TreeGrafter"/>
</dbReference>
<feature type="compositionally biased region" description="Low complexity" evidence="4">
    <location>
        <begin position="1234"/>
        <end position="1249"/>
    </location>
</feature>
<evidence type="ECO:0000256" key="4">
    <source>
        <dbReference type="SAM" id="MobiDB-lite"/>
    </source>
</evidence>
<dbReference type="Pfam" id="PF17034">
    <property type="entry name" value="zinc_ribbon_16"/>
    <property type="match status" value="1"/>
</dbReference>
<dbReference type="GO" id="GO:0005737">
    <property type="term" value="C:cytoplasm"/>
    <property type="evidence" value="ECO:0007669"/>
    <property type="project" value="TreeGrafter"/>
</dbReference>
<dbReference type="Pfam" id="PF21719">
    <property type="entry name" value="MIOS_a-sol"/>
    <property type="match status" value="1"/>
</dbReference>
<evidence type="ECO:0000256" key="2">
    <source>
        <dbReference type="ARBA" id="ARBA00022574"/>
    </source>
</evidence>
<dbReference type="InterPro" id="IPR031488">
    <property type="entry name" value="Zn_ribbon_mio"/>
</dbReference>
<keyword evidence="2" id="KW-0853">WD repeat</keyword>
<organism evidence="9 10">
    <name type="scientific">Rotaria magnacalcarata</name>
    <dbReference type="NCBI Taxonomy" id="392030"/>
    <lineage>
        <taxon>Eukaryota</taxon>
        <taxon>Metazoa</taxon>
        <taxon>Spiralia</taxon>
        <taxon>Gnathifera</taxon>
        <taxon>Rotifera</taxon>
        <taxon>Eurotatoria</taxon>
        <taxon>Bdelloidea</taxon>
        <taxon>Philodinida</taxon>
        <taxon>Philodinidae</taxon>
        <taxon>Rotaria</taxon>
    </lineage>
</organism>
<keyword evidence="5" id="KW-0472">Membrane</keyword>
<dbReference type="PANTHER" id="PTHR16453">
    <property type="entry name" value="WD40 DOMAIN-CONTAINING PROTEIN MIO FAMILY MEMBER"/>
    <property type="match status" value="1"/>
</dbReference>
<dbReference type="EMBL" id="CAJNRG010003780">
    <property type="protein sequence ID" value="CAF2060362.1"/>
    <property type="molecule type" value="Genomic_DNA"/>
</dbReference>
<dbReference type="Pfam" id="PF21720">
    <property type="entry name" value="MIOS_WD40"/>
    <property type="match status" value="1"/>
</dbReference>
<evidence type="ECO:0000256" key="5">
    <source>
        <dbReference type="SAM" id="Phobius"/>
    </source>
</evidence>
<keyword evidence="5" id="KW-0812">Transmembrane</keyword>
<feature type="compositionally biased region" description="Polar residues" evidence="4">
    <location>
        <begin position="1219"/>
        <end position="1233"/>
    </location>
</feature>
<reference evidence="9" key="1">
    <citation type="submission" date="2021-02" db="EMBL/GenBank/DDBJ databases">
        <authorList>
            <person name="Nowell W R."/>
        </authorList>
    </citation>
    <scope>NUCLEOTIDE SEQUENCE</scope>
</reference>